<dbReference type="Proteomes" id="UP000467841">
    <property type="component" value="Unassembled WGS sequence"/>
</dbReference>
<accession>A0A6D2KXP8</accession>
<protein>
    <recommendedName>
        <fullName evidence="17">Ubiquitin-like domain-containing protein</fullName>
    </recommendedName>
</protein>
<dbReference type="Gene3D" id="3.10.20.90">
    <property type="entry name" value="Phosphatidylinositol 3-kinase Catalytic Subunit, Chain A, domain 1"/>
    <property type="match status" value="1"/>
</dbReference>
<evidence type="ECO:0000256" key="4">
    <source>
        <dbReference type="ARBA" id="ARBA00022723"/>
    </source>
</evidence>
<feature type="compositionally biased region" description="Basic residues" evidence="10">
    <location>
        <begin position="82"/>
        <end position="91"/>
    </location>
</feature>
<keyword evidence="16" id="KW-1185">Reference proteome</keyword>
<evidence type="ECO:0000259" key="14">
    <source>
        <dbReference type="PROSITE" id="PS51754"/>
    </source>
</evidence>
<dbReference type="EMBL" id="CACVBM020001751">
    <property type="protein sequence ID" value="CAA7059118.1"/>
    <property type="molecule type" value="Genomic_DNA"/>
</dbReference>
<keyword evidence="8" id="KW-0804">Transcription</keyword>
<evidence type="ECO:0000313" key="15">
    <source>
        <dbReference type="EMBL" id="CAA7059118.1"/>
    </source>
</evidence>
<dbReference type="InterPro" id="IPR000626">
    <property type="entry name" value="Ubiquitin-like_dom"/>
</dbReference>
<evidence type="ECO:0008006" key="17">
    <source>
        <dbReference type="Google" id="ProtNLM"/>
    </source>
</evidence>
<feature type="domain" description="SURP motif" evidence="12">
    <location>
        <begin position="437"/>
        <end position="480"/>
    </location>
</feature>
<dbReference type="SUPFAM" id="SSF109905">
    <property type="entry name" value="Surp module (SWAP domain)"/>
    <property type="match status" value="1"/>
</dbReference>
<dbReference type="GO" id="GO:0045892">
    <property type="term" value="P:negative regulation of DNA-templated transcription"/>
    <property type="evidence" value="ECO:0007669"/>
    <property type="project" value="UniProtKB-ARBA"/>
</dbReference>
<sequence>MRLRVPRIIRSSLSACRPRDLFDVVETCAVTSNTTSSERFFTTEVKTKTPPSRSSHRPKSYGFSASPIFPPNPFYEESQKDKKIKTKRKQRSSQFGSDSLVASRFKSSGSWCWSCSEEESDDTDTLFSSRSFSSDSSKAESFAVVKKSEDPYEDFRTSMVEMIVERQIFAVADLQQLLQCFLSLNSRQHHGFEGDIAPLRDQSPSRTNVSSAFSSRLQEIVEHHRTHTSAPMVDYEAPSMEESLVEFTGEDCFGRYLVVQDICCDNQLERPMGWDGKPIPYWLDKLGLGQEYRCEICSNRSYAGKKAFERHFKEWRHQQGLLLNGASIEEARAGCMGLPTQMRNPWPLGVDGKVRPPLDLSQITDQGTEGNDSVQAPAILDAYLADAERMVHNHLSGATDGSLWLPPAGYRDASLLQEPLKFTCRVPQGITGKELDIIELAAQFWALNGGRLWEGCKERSNTDPQFEFMKPTGGSRSTLFRELASAYFEVVNRPEILKETLKEDAADMETVLENCFYRLQLDRFLEEEEDKAREEQDKDKAREEEQDKDKAREEDKEKEKAKGCVTVCVYAPDCASRFYQDYFDFDMVSLSETVASLKEKIAQKVRIPATHQILCGKFGILEDNNKSLAHYNVGHLNILDLSFKGFNF</sequence>
<dbReference type="Pfam" id="PF11931">
    <property type="entry name" value="SF3a60_Prp9_C"/>
    <property type="match status" value="1"/>
</dbReference>
<dbReference type="GO" id="GO:0071004">
    <property type="term" value="C:U2-type prespliceosome"/>
    <property type="evidence" value="ECO:0007669"/>
    <property type="project" value="TreeGrafter"/>
</dbReference>
<evidence type="ECO:0000313" key="16">
    <source>
        <dbReference type="Proteomes" id="UP000467841"/>
    </source>
</evidence>
<dbReference type="NCBIfam" id="TIGR01568">
    <property type="entry name" value="A_thal_3678"/>
    <property type="match status" value="1"/>
</dbReference>
<dbReference type="GO" id="GO:0045292">
    <property type="term" value="P:mRNA cis splicing, via spliceosome"/>
    <property type="evidence" value="ECO:0007669"/>
    <property type="project" value="InterPro"/>
</dbReference>
<feature type="domain" description="Matrin-type" evidence="13">
    <location>
        <begin position="292"/>
        <end position="323"/>
    </location>
</feature>
<keyword evidence="6" id="KW-0862">Zinc</keyword>
<keyword evidence="5" id="KW-0863">Zinc-finger</keyword>
<comment type="caution">
    <text evidence="15">The sequence shown here is derived from an EMBL/GenBank/DDBJ whole genome shotgun (WGS) entry which is preliminary data.</text>
</comment>
<keyword evidence="2" id="KW-0678">Repressor</keyword>
<dbReference type="InterPro" id="IPR024598">
    <property type="entry name" value="SF3a60/Prp9_C"/>
</dbReference>
<evidence type="ECO:0000259" key="12">
    <source>
        <dbReference type="PROSITE" id="PS50128"/>
    </source>
</evidence>
<feature type="region of interest" description="Disordered" evidence="10">
    <location>
        <begin position="529"/>
        <end position="556"/>
    </location>
</feature>
<feature type="region of interest" description="Disordered" evidence="10">
    <location>
        <begin position="43"/>
        <end position="95"/>
    </location>
</feature>
<evidence type="ECO:0000256" key="10">
    <source>
        <dbReference type="SAM" id="MobiDB-lite"/>
    </source>
</evidence>
<proteinExistence type="predicted"/>
<dbReference type="SMART" id="SM00648">
    <property type="entry name" value="SWAP"/>
    <property type="match status" value="1"/>
</dbReference>
<evidence type="ECO:0000256" key="9">
    <source>
        <dbReference type="ARBA" id="ARBA00023242"/>
    </source>
</evidence>
<gene>
    <name evidence="15" type="ORF">MERR_LOCUS46354</name>
</gene>
<name>A0A6D2KXP8_9BRAS</name>
<dbReference type="AlphaFoldDB" id="A0A6D2KXP8"/>
<comment type="subcellular location">
    <subcellularLocation>
        <location evidence="1">Nucleus</location>
    </subcellularLocation>
</comment>
<dbReference type="GO" id="GO:0071013">
    <property type="term" value="C:catalytic step 2 spliceosome"/>
    <property type="evidence" value="ECO:0007669"/>
    <property type="project" value="TreeGrafter"/>
</dbReference>
<dbReference type="PROSITE" id="PS50171">
    <property type="entry name" value="ZF_MATRIN"/>
    <property type="match status" value="1"/>
</dbReference>
<organism evidence="15 16">
    <name type="scientific">Microthlaspi erraticum</name>
    <dbReference type="NCBI Taxonomy" id="1685480"/>
    <lineage>
        <taxon>Eukaryota</taxon>
        <taxon>Viridiplantae</taxon>
        <taxon>Streptophyta</taxon>
        <taxon>Embryophyta</taxon>
        <taxon>Tracheophyta</taxon>
        <taxon>Spermatophyta</taxon>
        <taxon>Magnoliopsida</taxon>
        <taxon>eudicotyledons</taxon>
        <taxon>Gunneridae</taxon>
        <taxon>Pentapetalae</taxon>
        <taxon>rosids</taxon>
        <taxon>malvids</taxon>
        <taxon>Brassicales</taxon>
        <taxon>Brassicaceae</taxon>
        <taxon>Coluteocarpeae</taxon>
        <taxon>Microthlaspi</taxon>
    </lineage>
</organism>
<evidence type="ECO:0000259" key="11">
    <source>
        <dbReference type="PROSITE" id="PS50053"/>
    </source>
</evidence>
<dbReference type="GO" id="GO:0003723">
    <property type="term" value="F:RNA binding"/>
    <property type="evidence" value="ECO:0007669"/>
    <property type="project" value="InterPro"/>
</dbReference>
<evidence type="ECO:0000256" key="8">
    <source>
        <dbReference type="ARBA" id="ARBA00023163"/>
    </source>
</evidence>
<dbReference type="PANTHER" id="PTHR15316:SF1">
    <property type="entry name" value="SPLICING FACTOR 3A SUBUNIT 1"/>
    <property type="match status" value="1"/>
</dbReference>
<evidence type="ECO:0000256" key="2">
    <source>
        <dbReference type="ARBA" id="ARBA00022491"/>
    </source>
</evidence>
<dbReference type="PROSITE" id="PS51754">
    <property type="entry name" value="OVATE"/>
    <property type="match status" value="1"/>
</dbReference>
<dbReference type="SUPFAM" id="SSF54236">
    <property type="entry name" value="Ubiquitin-like"/>
    <property type="match status" value="1"/>
</dbReference>
<dbReference type="GO" id="GO:0008270">
    <property type="term" value="F:zinc ion binding"/>
    <property type="evidence" value="ECO:0007669"/>
    <property type="project" value="UniProtKB-KW"/>
</dbReference>
<dbReference type="InterPro" id="IPR045146">
    <property type="entry name" value="SF3A1"/>
</dbReference>
<dbReference type="InterPro" id="IPR035967">
    <property type="entry name" value="SWAP/Surp_sf"/>
</dbReference>
<evidence type="ECO:0000256" key="3">
    <source>
        <dbReference type="ARBA" id="ARBA00022664"/>
    </source>
</evidence>
<dbReference type="Pfam" id="PF00240">
    <property type="entry name" value="ubiquitin"/>
    <property type="match status" value="1"/>
</dbReference>
<dbReference type="PROSITE" id="PS50128">
    <property type="entry name" value="SURP"/>
    <property type="match status" value="1"/>
</dbReference>
<dbReference type="Pfam" id="PF04844">
    <property type="entry name" value="Ovate"/>
    <property type="match status" value="1"/>
</dbReference>
<keyword evidence="3" id="KW-0507">mRNA processing</keyword>
<dbReference type="GO" id="GO:0005686">
    <property type="term" value="C:U2 snRNP"/>
    <property type="evidence" value="ECO:0007669"/>
    <property type="project" value="TreeGrafter"/>
</dbReference>
<evidence type="ECO:0000256" key="5">
    <source>
        <dbReference type="ARBA" id="ARBA00022771"/>
    </source>
</evidence>
<evidence type="ECO:0000256" key="7">
    <source>
        <dbReference type="ARBA" id="ARBA00023015"/>
    </source>
</evidence>
<dbReference type="GO" id="GO:0000381">
    <property type="term" value="P:regulation of alternative mRNA splicing, via spliceosome"/>
    <property type="evidence" value="ECO:0007669"/>
    <property type="project" value="TreeGrafter"/>
</dbReference>
<dbReference type="InterPro" id="IPR000690">
    <property type="entry name" value="Matrin/U1-C_Znf_C2H2"/>
</dbReference>
<keyword evidence="7" id="KW-0805">Transcription regulation</keyword>
<evidence type="ECO:0000259" key="13">
    <source>
        <dbReference type="PROSITE" id="PS50171"/>
    </source>
</evidence>
<keyword evidence="9" id="KW-0539">Nucleus</keyword>
<evidence type="ECO:0000256" key="1">
    <source>
        <dbReference type="ARBA" id="ARBA00004123"/>
    </source>
</evidence>
<dbReference type="PANTHER" id="PTHR15316">
    <property type="entry name" value="SPLICEOSOME ASSOCIATED PROTEIN 114/SWAP SPLICING FACTOR-RELATED"/>
    <property type="match status" value="1"/>
</dbReference>
<evidence type="ECO:0000256" key="6">
    <source>
        <dbReference type="ARBA" id="ARBA00022833"/>
    </source>
</evidence>
<feature type="domain" description="Ubiquitin-like" evidence="11">
    <location>
        <begin position="588"/>
        <end position="644"/>
    </location>
</feature>
<feature type="domain" description="OVATE" evidence="14">
    <location>
        <begin position="144"/>
        <end position="203"/>
    </location>
</feature>
<dbReference type="Pfam" id="PF01805">
    <property type="entry name" value="Surp"/>
    <property type="match status" value="1"/>
</dbReference>
<dbReference type="OrthoDB" id="1928390at2759"/>
<dbReference type="InterPro" id="IPR000061">
    <property type="entry name" value="Surp"/>
</dbReference>
<dbReference type="PROSITE" id="PS50053">
    <property type="entry name" value="UBIQUITIN_2"/>
    <property type="match status" value="1"/>
</dbReference>
<keyword evidence="4" id="KW-0479">Metal-binding</keyword>
<dbReference type="InterPro" id="IPR006458">
    <property type="entry name" value="Ovate_C"/>
</dbReference>
<dbReference type="InterPro" id="IPR029071">
    <property type="entry name" value="Ubiquitin-like_domsf"/>
</dbReference>
<reference evidence="15" key="1">
    <citation type="submission" date="2020-01" db="EMBL/GenBank/DDBJ databases">
        <authorList>
            <person name="Mishra B."/>
        </authorList>
    </citation>
    <scope>NUCLEOTIDE SEQUENCE [LARGE SCALE GENOMIC DNA]</scope>
</reference>
<dbReference type="Gene3D" id="1.10.10.790">
    <property type="entry name" value="Surp module"/>
    <property type="match status" value="1"/>
</dbReference>